<dbReference type="InterPro" id="IPR050230">
    <property type="entry name" value="CALM/Myosin/TropC-like"/>
</dbReference>
<accession>A0A7E4UX62</accession>
<name>A0A7E4UX62_PANRE</name>
<dbReference type="WBParaSite" id="Pan_g13884.t1">
    <property type="protein sequence ID" value="Pan_g13884.t1"/>
    <property type="gene ID" value="Pan_g13884"/>
</dbReference>
<dbReference type="PROSITE" id="PS50222">
    <property type="entry name" value="EF_HAND_2"/>
    <property type="match status" value="1"/>
</dbReference>
<dbReference type="InterPro" id="IPR011992">
    <property type="entry name" value="EF-hand-dom_pair"/>
</dbReference>
<reference evidence="3" key="1">
    <citation type="journal article" date="2013" name="Genetics">
        <title>The draft genome and transcriptome of Panagrellus redivivus are shaped by the harsh demands of a free-living lifestyle.</title>
        <authorList>
            <person name="Srinivasan J."/>
            <person name="Dillman A.R."/>
            <person name="Macchietto M.G."/>
            <person name="Heikkinen L."/>
            <person name="Lakso M."/>
            <person name="Fracchia K.M."/>
            <person name="Antoshechkin I."/>
            <person name="Mortazavi A."/>
            <person name="Wong G."/>
            <person name="Sternberg P.W."/>
        </authorList>
    </citation>
    <scope>NUCLEOTIDE SEQUENCE [LARGE SCALE GENOMIC DNA]</scope>
    <source>
        <strain evidence="3">MT8872</strain>
    </source>
</reference>
<dbReference type="AlphaFoldDB" id="A0A7E4UX62"/>
<dbReference type="FunFam" id="1.10.238.10:FF:000001">
    <property type="entry name" value="Calmodulin 1"/>
    <property type="match status" value="1"/>
</dbReference>
<dbReference type="Pfam" id="PF13499">
    <property type="entry name" value="EF-hand_7"/>
    <property type="match status" value="1"/>
</dbReference>
<dbReference type="Gene3D" id="1.10.238.10">
    <property type="entry name" value="EF-hand"/>
    <property type="match status" value="2"/>
</dbReference>
<reference evidence="4" key="2">
    <citation type="submission" date="2020-10" db="UniProtKB">
        <authorList>
            <consortium name="WormBaseParasite"/>
        </authorList>
    </citation>
    <scope>IDENTIFICATION</scope>
</reference>
<dbReference type="CDD" id="cd00051">
    <property type="entry name" value="EFh"/>
    <property type="match status" value="1"/>
</dbReference>
<protein>
    <submittedName>
        <fullName evidence="4">EF-hand domain-containing protein</fullName>
    </submittedName>
</protein>
<dbReference type="SMART" id="SM00054">
    <property type="entry name" value="EFh"/>
    <property type="match status" value="2"/>
</dbReference>
<evidence type="ECO:0000313" key="3">
    <source>
        <dbReference type="Proteomes" id="UP000492821"/>
    </source>
</evidence>
<proteinExistence type="predicted"/>
<dbReference type="PANTHER" id="PTHR23048:SF0">
    <property type="entry name" value="CALMODULIN LIKE 3"/>
    <property type="match status" value="1"/>
</dbReference>
<dbReference type="GO" id="GO:0005509">
    <property type="term" value="F:calcium ion binding"/>
    <property type="evidence" value="ECO:0007669"/>
    <property type="project" value="InterPro"/>
</dbReference>
<dbReference type="Proteomes" id="UP000492821">
    <property type="component" value="Unassembled WGS sequence"/>
</dbReference>
<evidence type="ECO:0000259" key="2">
    <source>
        <dbReference type="PROSITE" id="PS50222"/>
    </source>
</evidence>
<keyword evidence="1" id="KW-0677">Repeat</keyword>
<dbReference type="PANTHER" id="PTHR23048">
    <property type="entry name" value="MYOSIN LIGHT CHAIN 1, 3"/>
    <property type="match status" value="1"/>
</dbReference>
<evidence type="ECO:0000256" key="1">
    <source>
        <dbReference type="ARBA" id="ARBA00022737"/>
    </source>
</evidence>
<organism evidence="3 4">
    <name type="scientific">Panagrellus redivivus</name>
    <name type="common">Microworm</name>
    <dbReference type="NCBI Taxonomy" id="6233"/>
    <lineage>
        <taxon>Eukaryota</taxon>
        <taxon>Metazoa</taxon>
        <taxon>Ecdysozoa</taxon>
        <taxon>Nematoda</taxon>
        <taxon>Chromadorea</taxon>
        <taxon>Rhabditida</taxon>
        <taxon>Tylenchina</taxon>
        <taxon>Panagrolaimomorpha</taxon>
        <taxon>Panagrolaimoidea</taxon>
        <taxon>Panagrolaimidae</taxon>
        <taxon>Panagrellus</taxon>
    </lineage>
</organism>
<dbReference type="InterPro" id="IPR002048">
    <property type="entry name" value="EF_hand_dom"/>
</dbReference>
<dbReference type="GO" id="GO:0016460">
    <property type="term" value="C:myosin II complex"/>
    <property type="evidence" value="ECO:0007669"/>
    <property type="project" value="TreeGrafter"/>
</dbReference>
<dbReference type="SUPFAM" id="SSF47473">
    <property type="entry name" value="EF-hand"/>
    <property type="match status" value="1"/>
</dbReference>
<sequence length="181" mass="21144">MFKTHHHDHERGAYNTFIMSEQIEAPAPTSPFITFDEVSQAFEKFNVEDRGKVPYKQLKCVMRELGLDPREAEVAKCVDWLKNWQKNDDRATHFTASDLFDLINQRKKDANLEEIRTAFRLFDVAGKGFISVDDLKTVTEELKETLKPEELEEMLNVIRLKIPEKVSFEEFAIIMKKTALY</sequence>
<feature type="domain" description="EF-hand" evidence="2">
    <location>
        <begin position="110"/>
        <end position="145"/>
    </location>
</feature>
<evidence type="ECO:0000313" key="4">
    <source>
        <dbReference type="WBParaSite" id="Pan_g13884.t1"/>
    </source>
</evidence>
<keyword evidence="3" id="KW-1185">Reference proteome</keyword>